<sequence>MPVQSLYLDLFQKVKCVGFNTVSFYVFWGIVEPRRGEISFEGFRDLQPWFDAAKQAGVYLMARPGALLFNIRQREIQSWKSDPANAYDFWVMFSPSTGSFANYSTTNPILIQGGYLIRSVQISGTTLEITGDLNSTTSFEIIAPSASFEAATTSYGTITSSKCASLPSIQLPDLESLTWVGGHKSLPWTSASESQRKLLIPSQKSNQLNGRPHYHRQPPRGILSYSFVGGSGTKISVWKVAGNLEGENILLSLAWLG</sequence>
<protein>
    <recommendedName>
        <fullName evidence="5">Beta-galactosidase</fullName>
    </recommendedName>
</protein>
<dbReference type="Gene3D" id="2.60.390.10">
    <property type="entry name" value="Beta-galactosidase, domain 3"/>
    <property type="match status" value="1"/>
</dbReference>
<evidence type="ECO:0008006" key="5">
    <source>
        <dbReference type="Google" id="ProtNLM"/>
    </source>
</evidence>
<proteinExistence type="predicted"/>
<gene>
    <name evidence="3" type="ORF">JVT61DRAFT_3067</name>
</gene>
<dbReference type="InterPro" id="IPR031330">
    <property type="entry name" value="Gly_Hdrlase_35_cat"/>
</dbReference>
<dbReference type="InterPro" id="IPR036833">
    <property type="entry name" value="BetaGal_dom3_sf"/>
</dbReference>
<dbReference type="SUPFAM" id="SSF117100">
    <property type="entry name" value="Beta-galactosidase LacA, domain 3"/>
    <property type="match status" value="1"/>
</dbReference>
<keyword evidence="4" id="KW-1185">Reference proteome</keyword>
<dbReference type="Gene3D" id="3.20.20.80">
    <property type="entry name" value="Glycosidases"/>
    <property type="match status" value="1"/>
</dbReference>
<dbReference type="Pfam" id="PF13363">
    <property type="entry name" value="BetaGal_dom3"/>
    <property type="match status" value="1"/>
</dbReference>
<accession>A0A8I2YR40</accession>
<feature type="domain" description="Glycoside hydrolase 35 catalytic" evidence="1">
    <location>
        <begin position="4"/>
        <end position="66"/>
    </location>
</feature>
<dbReference type="SUPFAM" id="SSF51445">
    <property type="entry name" value="(Trans)glycosidases"/>
    <property type="match status" value="1"/>
</dbReference>
<evidence type="ECO:0000313" key="3">
    <source>
        <dbReference type="EMBL" id="KAG6375508.1"/>
    </source>
</evidence>
<organism evidence="3 4">
    <name type="scientific">Boletus reticuloceps</name>
    <dbReference type="NCBI Taxonomy" id="495285"/>
    <lineage>
        <taxon>Eukaryota</taxon>
        <taxon>Fungi</taxon>
        <taxon>Dikarya</taxon>
        <taxon>Basidiomycota</taxon>
        <taxon>Agaricomycotina</taxon>
        <taxon>Agaricomycetes</taxon>
        <taxon>Agaricomycetidae</taxon>
        <taxon>Boletales</taxon>
        <taxon>Boletineae</taxon>
        <taxon>Boletaceae</taxon>
        <taxon>Boletoideae</taxon>
        <taxon>Boletus</taxon>
    </lineage>
</organism>
<dbReference type="Pfam" id="PF01301">
    <property type="entry name" value="Glyco_hydro_35"/>
    <property type="match status" value="1"/>
</dbReference>
<comment type="caution">
    <text evidence="3">The sequence shown here is derived from an EMBL/GenBank/DDBJ whole genome shotgun (WGS) entry which is preliminary data.</text>
</comment>
<evidence type="ECO:0000259" key="1">
    <source>
        <dbReference type="Pfam" id="PF01301"/>
    </source>
</evidence>
<dbReference type="Proteomes" id="UP000683000">
    <property type="component" value="Unassembled WGS sequence"/>
</dbReference>
<evidence type="ECO:0000259" key="2">
    <source>
        <dbReference type="Pfam" id="PF13363"/>
    </source>
</evidence>
<dbReference type="InterPro" id="IPR025972">
    <property type="entry name" value="BetaGal_dom3"/>
</dbReference>
<dbReference type="AlphaFoldDB" id="A0A8I2YR40"/>
<dbReference type="OrthoDB" id="1657402at2759"/>
<evidence type="ECO:0000313" key="4">
    <source>
        <dbReference type="Proteomes" id="UP000683000"/>
    </source>
</evidence>
<reference evidence="3" key="1">
    <citation type="submission" date="2021-03" db="EMBL/GenBank/DDBJ databases">
        <title>Evolutionary innovations through gain and loss of genes in the ectomycorrhizal Boletales.</title>
        <authorList>
            <person name="Wu G."/>
            <person name="Miyauchi S."/>
            <person name="Morin E."/>
            <person name="Yang Z.-L."/>
            <person name="Xu J."/>
            <person name="Martin F.M."/>
        </authorList>
    </citation>
    <scope>NUCLEOTIDE SEQUENCE</scope>
    <source>
        <strain evidence="3">BR01</strain>
    </source>
</reference>
<dbReference type="InterPro" id="IPR017853">
    <property type="entry name" value="GH"/>
</dbReference>
<feature type="domain" description="Beta-galactosidase" evidence="2">
    <location>
        <begin position="97"/>
        <end position="146"/>
    </location>
</feature>
<name>A0A8I2YR40_9AGAM</name>
<dbReference type="EMBL" id="JAGFBS010000014">
    <property type="protein sequence ID" value="KAG6375508.1"/>
    <property type="molecule type" value="Genomic_DNA"/>
</dbReference>